<evidence type="ECO:0000313" key="2">
    <source>
        <dbReference type="Proteomes" id="UP000182649"/>
    </source>
</evidence>
<accession>A0A1I7FT42</accession>
<sequence length="91" mass="10364">MTSTYSGIFSPCVIISDWCASKSKHFSENCIAESKTIWRSAYDQDISRCMSSLPCPSSMHGREEQAQLEVGQYNARTLFCLRRGKRLLFSE</sequence>
<protein>
    <submittedName>
        <fullName evidence="1">Uncharacterized protein</fullName>
    </submittedName>
</protein>
<proteinExistence type="predicted"/>
<gene>
    <name evidence="1" type="ORF">SAMN05216417_102176</name>
</gene>
<dbReference type="AlphaFoldDB" id="A0A1I7FT42"/>
<name>A0A1I7FT42_9PROT</name>
<evidence type="ECO:0000313" key="1">
    <source>
        <dbReference type="EMBL" id="SFU39176.1"/>
    </source>
</evidence>
<dbReference type="Proteomes" id="UP000182649">
    <property type="component" value="Unassembled WGS sequence"/>
</dbReference>
<reference evidence="1 2" key="1">
    <citation type="submission" date="2016-10" db="EMBL/GenBank/DDBJ databases">
        <authorList>
            <person name="de Groot N.N."/>
        </authorList>
    </citation>
    <scope>NUCLEOTIDE SEQUENCE [LARGE SCALE GENOMIC DNA]</scope>
    <source>
        <strain evidence="1 2">Nl14</strain>
    </source>
</reference>
<organism evidence="1 2">
    <name type="scientific">Nitrosospira multiformis</name>
    <dbReference type="NCBI Taxonomy" id="1231"/>
    <lineage>
        <taxon>Bacteria</taxon>
        <taxon>Pseudomonadati</taxon>
        <taxon>Pseudomonadota</taxon>
        <taxon>Betaproteobacteria</taxon>
        <taxon>Nitrosomonadales</taxon>
        <taxon>Nitrosomonadaceae</taxon>
        <taxon>Nitrosospira</taxon>
    </lineage>
</organism>
<dbReference type="EMBL" id="FPBZ01000002">
    <property type="protein sequence ID" value="SFU39176.1"/>
    <property type="molecule type" value="Genomic_DNA"/>
</dbReference>